<dbReference type="PANTHER" id="PTHR44042:SF58">
    <property type="entry name" value="DUPLICATED HOMEODOMAIN-LIKE SUPERFAMILY PROTEIN"/>
    <property type="match status" value="1"/>
</dbReference>
<dbReference type="SMART" id="SM00717">
    <property type="entry name" value="SANT"/>
    <property type="match status" value="2"/>
</dbReference>
<dbReference type="AlphaFoldDB" id="A0A803NB01"/>
<dbReference type="Proteomes" id="UP000596660">
    <property type="component" value="Unplaced"/>
</dbReference>
<organism evidence="10 11">
    <name type="scientific">Chenopodium quinoa</name>
    <name type="common">Quinoa</name>
    <dbReference type="NCBI Taxonomy" id="63459"/>
    <lineage>
        <taxon>Eukaryota</taxon>
        <taxon>Viridiplantae</taxon>
        <taxon>Streptophyta</taxon>
        <taxon>Embryophyta</taxon>
        <taxon>Tracheophyta</taxon>
        <taxon>Spermatophyta</taxon>
        <taxon>Magnoliopsida</taxon>
        <taxon>eudicotyledons</taxon>
        <taxon>Gunneridae</taxon>
        <taxon>Pentapetalae</taxon>
        <taxon>Caryophyllales</taxon>
        <taxon>Chenopodiaceae</taxon>
        <taxon>Chenopodioideae</taxon>
        <taxon>Atripliceae</taxon>
        <taxon>Chenopodium</taxon>
    </lineage>
</organism>
<dbReference type="PROSITE" id="PS50090">
    <property type="entry name" value="MYB_LIKE"/>
    <property type="match status" value="1"/>
</dbReference>
<feature type="compositionally biased region" description="Polar residues" evidence="6">
    <location>
        <begin position="215"/>
        <end position="224"/>
    </location>
</feature>
<evidence type="ECO:0000259" key="7">
    <source>
        <dbReference type="PROSITE" id="PS50090"/>
    </source>
</evidence>
<evidence type="ECO:0000256" key="1">
    <source>
        <dbReference type="ARBA" id="ARBA00004123"/>
    </source>
</evidence>
<keyword evidence="5" id="KW-0539">Nucleus</keyword>
<dbReference type="InterPro" id="IPR001005">
    <property type="entry name" value="SANT/Myb"/>
</dbReference>
<feature type="region of interest" description="Disordered" evidence="6">
    <location>
        <begin position="196"/>
        <end position="230"/>
    </location>
</feature>
<dbReference type="PROSITE" id="PS51293">
    <property type="entry name" value="SANT"/>
    <property type="match status" value="1"/>
</dbReference>
<keyword evidence="2" id="KW-0805">Transcription regulation</keyword>
<comment type="subcellular location">
    <subcellularLocation>
        <location evidence="1">Nucleus</location>
    </subcellularLocation>
</comment>
<feature type="domain" description="Myb-like" evidence="7">
    <location>
        <begin position="229"/>
        <end position="281"/>
    </location>
</feature>
<keyword evidence="11" id="KW-1185">Reference proteome</keyword>
<reference evidence="10" key="2">
    <citation type="submission" date="2021-03" db="UniProtKB">
        <authorList>
            <consortium name="EnsemblPlants"/>
        </authorList>
    </citation>
    <scope>IDENTIFICATION</scope>
</reference>
<keyword evidence="3" id="KW-0238">DNA-binding</keyword>
<dbReference type="Pfam" id="PF00249">
    <property type="entry name" value="Myb_DNA-binding"/>
    <property type="match status" value="2"/>
</dbReference>
<proteinExistence type="predicted"/>
<evidence type="ECO:0000259" key="9">
    <source>
        <dbReference type="PROSITE" id="PS51294"/>
    </source>
</evidence>
<evidence type="ECO:0000256" key="6">
    <source>
        <dbReference type="SAM" id="MobiDB-lite"/>
    </source>
</evidence>
<name>A0A803NB01_CHEQI</name>
<feature type="domain" description="HTH myb-type" evidence="9">
    <location>
        <begin position="229"/>
        <end position="285"/>
    </location>
</feature>
<dbReference type="GO" id="GO:0005634">
    <property type="term" value="C:nucleus"/>
    <property type="evidence" value="ECO:0007669"/>
    <property type="project" value="UniProtKB-SubCell"/>
</dbReference>
<keyword evidence="4" id="KW-0804">Transcription</keyword>
<accession>A0A803NB01</accession>
<dbReference type="PANTHER" id="PTHR44042">
    <property type="entry name" value="DUPLICATED HOMEODOMAIN-LIKE SUPERFAMILY PROTEIN-RELATED"/>
    <property type="match status" value="1"/>
</dbReference>
<evidence type="ECO:0000313" key="11">
    <source>
        <dbReference type="Proteomes" id="UP000596660"/>
    </source>
</evidence>
<dbReference type="FunFam" id="1.10.10.60:FF:000154">
    <property type="entry name" value="Transcription factor SRM1"/>
    <property type="match status" value="1"/>
</dbReference>
<dbReference type="InterPro" id="IPR017884">
    <property type="entry name" value="SANT_dom"/>
</dbReference>
<dbReference type="Gramene" id="AUR62043200-RA">
    <property type="protein sequence ID" value="AUR62043200-RA:cds"/>
    <property type="gene ID" value="AUR62043200"/>
</dbReference>
<dbReference type="InterPro" id="IPR017930">
    <property type="entry name" value="Myb_dom"/>
</dbReference>
<evidence type="ECO:0000256" key="2">
    <source>
        <dbReference type="ARBA" id="ARBA00023015"/>
    </source>
</evidence>
<dbReference type="SUPFAM" id="SSF46689">
    <property type="entry name" value="Homeodomain-like"/>
    <property type="match status" value="2"/>
</dbReference>
<dbReference type="CDD" id="cd09272">
    <property type="entry name" value="RNase_HI_RT_Ty1"/>
    <property type="match status" value="1"/>
</dbReference>
<dbReference type="Gene3D" id="1.10.10.60">
    <property type="entry name" value="Homeodomain-like"/>
    <property type="match status" value="2"/>
</dbReference>
<dbReference type="NCBIfam" id="TIGR01557">
    <property type="entry name" value="myb_SHAQKYF"/>
    <property type="match status" value="1"/>
</dbReference>
<dbReference type="PROSITE" id="PS51294">
    <property type="entry name" value="HTH_MYB"/>
    <property type="match status" value="1"/>
</dbReference>
<evidence type="ECO:0000256" key="4">
    <source>
        <dbReference type="ARBA" id="ARBA00023163"/>
    </source>
</evidence>
<dbReference type="EnsemblPlants" id="AUR62043200-RA">
    <property type="protein sequence ID" value="AUR62043200-RA:cds"/>
    <property type="gene ID" value="AUR62043200"/>
</dbReference>
<reference evidence="10" key="1">
    <citation type="journal article" date="2017" name="Nature">
        <title>The genome of Chenopodium quinoa.</title>
        <authorList>
            <person name="Jarvis D.E."/>
            <person name="Ho Y.S."/>
            <person name="Lightfoot D.J."/>
            <person name="Schmoeckel S.M."/>
            <person name="Li B."/>
            <person name="Borm T.J.A."/>
            <person name="Ohyanagi H."/>
            <person name="Mineta K."/>
            <person name="Michell C.T."/>
            <person name="Saber N."/>
            <person name="Kharbatia N.M."/>
            <person name="Rupper R.R."/>
            <person name="Sharp A.R."/>
            <person name="Dally N."/>
            <person name="Boughton B.A."/>
            <person name="Woo Y.H."/>
            <person name="Gao G."/>
            <person name="Schijlen E.G.W.M."/>
            <person name="Guo X."/>
            <person name="Momin A.A."/>
            <person name="Negrao S."/>
            <person name="Al-Babili S."/>
            <person name="Gehring C."/>
            <person name="Roessner U."/>
            <person name="Jung C."/>
            <person name="Murphy K."/>
            <person name="Arold S.T."/>
            <person name="Gojobori T."/>
            <person name="van der Linden C.G."/>
            <person name="van Loo E.N."/>
            <person name="Jellen E.N."/>
            <person name="Maughan P.J."/>
            <person name="Tester M."/>
        </authorList>
    </citation>
    <scope>NUCLEOTIDE SEQUENCE [LARGE SCALE GENOMIC DNA]</scope>
    <source>
        <strain evidence="10">cv. PI 614886</strain>
    </source>
</reference>
<sequence length="360" mass="39671">MARPGREHWQGVKRIFRYLRGTTDIGLVYGNGRECLVTGYSDSDYAADVDTRRSVTGYVFTLGGSVVSWKSTLQSSVTLSTTEAEYMALTSAAKESIWLKGLVGELGIAQDFATVYCDSLSAICLAKDQVHHDRTKHIDVREEEKAFENAIATHSIDESNEEWDKVASMVPTKTIEEIKQHYEFLVEDVGAIEAGKDQRGNSNQGNGYSPFGPSSMGNNTTKASSKLEQERKKGIPWTEEEHRLFLLGLDKFGKGDWRSISRNFVITRTPTQVASHAQKYFIRLNSMNRDRRRSSIHDITSVNGGGLSPNQTPITGQQNNTSAAPAVGTAALAANKHRPPPNVNMAPAVAYPLAPPPMHR</sequence>
<dbReference type="CDD" id="cd00167">
    <property type="entry name" value="SANT"/>
    <property type="match status" value="2"/>
</dbReference>
<dbReference type="GO" id="GO:0003677">
    <property type="term" value="F:DNA binding"/>
    <property type="evidence" value="ECO:0007669"/>
    <property type="project" value="UniProtKB-KW"/>
</dbReference>
<dbReference type="InterPro" id="IPR009057">
    <property type="entry name" value="Homeodomain-like_sf"/>
</dbReference>
<evidence type="ECO:0000259" key="8">
    <source>
        <dbReference type="PROSITE" id="PS51293"/>
    </source>
</evidence>
<evidence type="ECO:0000256" key="5">
    <source>
        <dbReference type="ARBA" id="ARBA00023242"/>
    </source>
</evidence>
<feature type="domain" description="SANT" evidence="8">
    <location>
        <begin position="237"/>
        <end position="285"/>
    </location>
</feature>
<dbReference type="InterPro" id="IPR006447">
    <property type="entry name" value="Myb_dom_plants"/>
</dbReference>
<evidence type="ECO:0000256" key="3">
    <source>
        <dbReference type="ARBA" id="ARBA00023125"/>
    </source>
</evidence>
<evidence type="ECO:0000313" key="10">
    <source>
        <dbReference type="EnsemblPlants" id="AUR62043200-RA:cds"/>
    </source>
</evidence>
<dbReference type="FunFam" id="1.10.10.60:FF:000009">
    <property type="entry name" value="transcription factor MYB1R1"/>
    <property type="match status" value="1"/>
</dbReference>
<protein>
    <submittedName>
        <fullName evidence="10">Uncharacterized protein</fullName>
    </submittedName>
</protein>